<proteinExistence type="predicted"/>
<evidence type="ECO:0000313" key="1">
    <source>
        <dbReference type="EMBL" id="CUP23812.1"/>
    </source>
</evidence>
<gene>
    <name evidence="1" type="ORF">ERS852457_03726</name>
</gene>
<accession>A0A174LHX3</accession>
<name>A0A174LHX3_PHOVU</name>
<dbReference type="Proteomes" id="UP000095333">
    <property type="component" value="Unassembled WGS sequence"/>
</dbReference>
<protein>
    <submittedName>
        <fullName evidence="1">Uncharacterized protein</fullName>
    </submittedName>
</protein>
<dbReference type="EMBL" id="CYZI01000036">
    <property type="protein sequence ID" value="CUP23812.1"/>
    <property type="molecule type" value="Genomic_DNA"/>
</dbReference>
<dbReference type="Pfam" id="PF20475">
    <property type="entry name" value="DUF6717"/>
    <property type="match status" value="1"/>
</dbReference>
<sequence>MSNLKTYFKKSVSVCKKSSAYIRAIPVFAKALYHAMVGNGNYKVSFTKIGRKWYCNVPGFPKELFEHTLMVGGASNYLEYYSRGENEIVATIRIAKEWEDKFYCGVRLYKVSSTLTGGAFYKDPSGNFGEELWLCPVTLFLLGKYPKLIFIYKINKNYLHCPICIE</sequence>
<reference evidence="1 2" key="1">
    <citation type="submission" date="2015-09" db="EMBL/GenBank/DDBJ databases">
        <authorList>
            <consortium name="Pathogen Informatics"/>
        </authorList>
    </citation>
    <scope>NUCLEOTIDE SEQUENCE [LARGE SCALE GENOMIC DNA]</scope>
    <source>
        <strain evidence="1 2">2789STDY5834842</strain>
    </source>
</reference>
<evidence type="ECO:0000313" key="2">
    <source>
        <dbReference type="Proteomes" id="UP000095333"/>
    </source>
</evidence>
<dbReference type="RefSeq" id="WP_057250792.1">
    <property type="nucleotide sequence ID" value="NZ_CYZI01000036.1"/>
</dbReference>
<dbReference type="InterPro" id="IPR046562">
    <property type="entry name" value="DUF6717"/>
</dbReference>
<dbReference type="AlphaFoldDB" id="A0A174LHX3"/>
<organism evidence="1 2">
    <name type="scientific">Phocaeicola vulgatus</name>
    <name type="common">Bacteroides vulgatus</name>
    <dbReference type="NCBI Taxonomy" id="821"/>
    <lineage>
        <taxon>Bacteria</taxon>
        <taxon>Pseudomonadati</taxon>
        <taxon>Bacteroidota</taxon>
        <taxon>Bacteroidia</taxon>
        <taxon>Bacteroidales</taxon>
        <taxon>Bacteroidaceae</taxon>
        <taxon>Phocaeicola</taxon>
    </lineage>
</organism>